<keyword evidence="1" id="KW-0812">Transmembrane</keyword>
<dbReference type="AlphaFoldDB" id="D7E9R1"/>
<dbReference type="HOGENOM" id="CLU_2730359_0_0_2"/>
<keyword evidence="1" id="KW-0472">Membrane</keyword>
<feature type="transmembrane region" description="Helical" evidence="1">
    <location>
        <begin position="12"/>
        <end position="30"/>
    </location>
</feature>
<sequence>MNEKKKNSIKWIIILFTISVVLVDSIGRYINDYYASKSSADRHYDIVAQKSEITPKSQKKNWINIHSLERC</sequence>
<dbReference type="Proteomes" id="UP000000391">
    <property type="component" value="Chromosome"/>
</dbReference>
<dbReference type="KEGG" id="mev:Metev_1480"/>
<evidence type="ECO:0000313" key="3">
    <source>
        <dbReference type="Proteomes" id="UP000000391"/>
    </source>
</evidence>
<evidence type="ECO:0000256" key="1">
    <source>
        <dbReference type="SAM" id="Phobius"/>
    </source>
</evidence>
<gene>
    <name evidence="2" type="ordered locus">Metev_1480</name>
</gene>
<accession>D7E9R1</accession>
<reference evidence="2 3" key="1">
    <citation type="submission" date="2010-06" db="EMBL/GenBank/DDBJ databases">
        <title>Complete sequence chromosome of Methanohalobium evestigatum Z-7303.</title>
        <authorList>
            <consortium name="US DOE Joint Genome Institute"/>
            <person name="Lucas S."/>
            <person name="Copeland A."/>
            <person name="Lapidus A."/>
            <person name="Cheng J.-F."/>
            <person name="Bruce D."/>
            <person name="Goodwin L."/>
            <person name="Pitluck S."/>
            <person name="Saunders E."/>
            <person name="Detter J.C."/>
            <person name="Han C."/>
            <person name="Tapia R."/>
            <person name="Land M."/>
            <person name="Hauser L."/>
            <person name="Kyrpides N."/>
            <person name="Mikhailova N."/>
            <person name="Sieprawska-Lupa M."/>
            <person name="Whitman W.B."/>
            <person name="Anderson I."/>
            <person name="Woyke T."/>
        </authorList>
    </citation>
    <scope>NUCLEOTIDE SEQUENCE [LARGE SCALE GENOMIC DNA]</scope>
    <source>
        <strain evidence="3">ATCC BAA-1072 / DSM 3721 / NBRC 107634 / OCM 161 / Z-7303</strain>
    </source>
</reference>
<organism evidence="2 3">
    <name type="scientific">Methanohalobium evestigatum (strain ATCC BAA-1072 / DSM 3721 / NBRC 107634 / OCM 161 / Z-7303)</name>
    <dbReference type="NCBI Taxonomy" id="644295"/>
    <lineage>
        <taxon>Archaea</taxon>
        <taxon>Methanobacteriati</taxon>
        <taxon>Methanobacteriota</taxon>
        <taxon>Stenosarchaea group</taxon>
        <taxon>Methanomicrobia</taxon>
        <taxon>Methanosarcinales</taxon>
        <taxon>Methanosarcinaceae</taxon>
        <taxon>Methanohalobium</taxon>
    </lineage>
</organism>
<keyword evidence="1" id="KW-1133">Transmembrane helix</keyword>
<keyword evidence="3" id="KW-1185">Reference proteome</keyword>
<evidence type="ECO:0000313" key="2">
    <source>
        <dbReference type="EMBL" id="ADI74333.1"/>
    </source>
</evidence>
<dbReference type="EMBL" id="CP002069">
    <property type="protein sequence ID" value="ADI74333.1"/>
    <property type="molecule type" value="Genomic_DNA"/>
</dbReference>
<dbReference type="STRING" id="644295.Metev_1480"/>
<proteinExistence type="predicted"/>
<dbReference type="GeneID" id="9347120"/>
<name>D7E9R1_METEZ</name>
<protein>
    <submittedName>
        <fullName evidence="2">Uncharacterized protein</fullName>
    </submittedName>
</protein>
<dbReference type="RefSeq" id="WP_013194898.1">
    <property type="nucleotide sequence ID" value="NC_014253.1"/>
</dbReference>